<dbReference type="InterPro" id="IPR010208">
    <property type="entry name" value="Ion_transpt_RnfC/RsxC"/>
</dbReference>
<protein>
    <submittedName>
        <fullName evidence="5">4Fe-4S dicluster domain-containing protein</fullName>
    </submittedName>
</protein>
<evidence type="ECO:0000256" key="1">
    <source>
        <dbReference type="ARBA" id="ARBA00022723"/>
    </source>
</evidence>
<dbReference type="InterPro" id="IPR017900">
    <property type="entry name" value="4Fe4S_Fe_S_CS"/>
</dbReference>
<evidence type="ECO:0000256" key="2">
    <source>
        <dbReference type="ARBA" id="ARBA00023004"/>
    </source>
</evidence>
<accession>A0A933IBB5</accession>
<dbReference type="GO" id="GO:0051539">
    <property type="term" value="F:4 iron, 4 sulfur cluster binding"/>
    <property type="evidence" value="ECO:0007669"/>
    <property type="project" value="InterPro"/>
</dbReference>
<evidence type="ECO:0000313" key="5">
    <source>
        <dbReference type="EMBL" id="MBI4727290.1"/>
    </source>
</evidence>
<dbReference type="SUPFAM" id="SSF46548">
    <property type="entry name" value="alpha-helical ferredoxin"/>
    <property type="match status" value="1"/>
</dbReference>
<dbReference type="Proteomes" id="UP000736328">
    <property type="component" value="Unassembled WGS sequence"/>
</dbReference>
<feature type="domain" description="4Fe-4S ferredoxin-type" evidence="4">
    <location>
        <begin position="332"/>
        <end position="360"/>
    </location>
</feature>
<dbReference type="GO" id="GO:0046872">
    <property type="term" value="F:metal ion binding"/>
    <property type="evidence" value="ECO:0007669"/>
    <property type="project" value="UniProtKB-KW"/>
</dbReference>
<keyword evidence="1" id="KW-0479">Metal-binding</keyword>
<dbReference type="GO" id="GO:0016020">
    <property type="term" value="C:membrane"/>
    <property type="evidence" value="ECO:0007669"/>
    <property type="project" value="InterPro"/>
</dbReference>
<reference evidence="5" key="1">
    <citation type="submission" date="2020-07" db="EMBL/GenBank/DDBJ databases">
        <title>Huge and variable diversity of episymbiotic CPR bacteria and DPANN archaea in groundwater ecosystems.</title>
        <authorList>
            <person name="He C.Y."/>
            <person name="Keren R."/>
            <person name="Whittaker M."/>
            <person name="Farag I.F."/>
            <person name="Doudna J."/>
            <person name="Cate J.H.D."/>
            <person name="Banfield J.F."/>
        </authorList>
    </citation>
    <scope>NUCLEOTIDE SEQUENCE</scope>
    <source>
        <strain evidence="5">NC_groundwater_1520_Pr4_B-0.1um_53_5</strain>
    </source>
</reference>
<organism evidence="5 6">
    <name type="scientific">candidate division TA06 bacterium</name>
    <dbReference type="NCBI Taxonomy" id="2250710"/>
    <lineage>
        <taxon>Bacteria</taxon>
        <taxon>Bacteria division TA06</taxon>
    </lineage>
</organism>
<keyword evidence="2" id="KW-0408">Iron</keyword>
<dbReference type="InterPro" id="IPR037225">
    <property type="entry name" value="Nuo51_FMN-bd_sf"/>
</dbReference>
<dbReference type="InterPro" id="IPR017896">
    <property type="entry name" value="4Fe4S_Fe-S-bd"/>
</dbReference>
<evidence type="ECO:0000259" key="4">
    <source>
        <dbReference type="PROSITE" id="PS51379"/>
    </source>
</evidence>
<name>A0A933IBB5_UNCT6</name>
<keyword evidence="3" id="KW-0411">Iron-sulfur</keyword>
<dbReference type="Gene3D" id="3.30.70.20">
    <property type="match status" value="1"/>
</dbReference>
<dbReference type="Pfam" id="PF12838">
    <property type="entry name" value="Fer4_7"/>
    <property type="match status" value="1"/>
</dbReference>
<dbReference type="GO" id="GO:0009055">
    <property type="term" value="F:electron transfer activity"/>
    <property type="evidence" value="ECO:0007669"/>
    <property type="project" value="InterPro"/>
</dbReference>
<comment type="caution">
    <text evidence="5">The sequence shown here is derived from an EMBL/GenBank/DDBJ whole genome shotgun (WGS) entry which is preliminary data.</text>
</comment>
<dbReference type="PANTHER" id="PTHR43034">
    <property type="entry name" value="ION-TRANSLOCATING OXIDOREDUCTASE COMPLEX SUBUNIT C"/>
    <property type="match status" value="1"/>
</dbReference>
<gene>
    <name evidence="5" type="ORF">HY768_08750</name>
</gene>
<dbReference type="PANTHER" id="PTHR43034:SF2">
    <property type="entry name" value="ION-TRANSLOCATING OXIDOREDUCTASE COMPLEX SUBUNIT C"/>
    <property type="match status" value="1"/>
</dbReference>
<dbReference type="AlphaFoldDB" id="A0A933IBB5"/>
<dbReference type="PROSITE" id="PS51379">
    <property type="entry name" value="4FE4S_FER_2"/>
    <property type="match status" value="2"/>
</dbReference>
<sequence>MIKSIKGGRAWPHKNFIFDQPIETLPAPMALAIPLWHGGRAVVAKGDKIKANSQVGFDSMGLPVFTGLAGKVTGVADFPDLVARPKSFDFPRTTVFIEAEPDQPPRPPAFEPRPRFWELSKAELADRVFQAGVADLRKDDLEKLLIFDGLGLEPPLSCNVRLLMERPKELLEGMRIVMQIHGSIKARLALSSRMKGLNADLKSLLASAVNISIEKVEPKYPQQHRFLINQSIYQGQPSAIYGMEALLNVRRAVALGQPLATKFCNLGDDTKGQKRLAEVYLGASAAETLSLRPQDYSSLKLISGGLMSGTCYYSLQLPVDRNTAGLLFYRNQAPKENHSCINCGQCLAICPVGLAPARIYPLVRDGQNEELTRLRPENCLECGLCTYACPSGLLLSHQIKVGKLILEGKL</sequence>
<evidence type="ECO:0000313" key="6">
    <source>
        <dbReference type="Proteomes" id="UP000736328"/>
    </source>
</evidence>
<dbReference type="SUPFAM" id="SSF142019">
    <property type="entry name" value="Nqo1 FMN-binding domain-like"/>
    <property type="match status" value="1"/>
</dbReference>
<dbReference type="EMBL" id="JACQXR010000114">
    <property type="protein sequence ID" value="MBI4727290.1"/>
    <property type="molecule type" value="Genomic_DNA"/>
</dbReference>
<feature type="domain" description="4Fe-4S ferredoxin-type" evidence="4">
    <location>
        <begin position="370"/>
        <end position="399"/>
    </location>
</feature>
<evidence type="ECO:0000256" key="3">
    <source>
        <dbReference type="ARBA" id="ARBA00023014"/>
    </source>
</evidence>
<proteinExistence type="predicted"/>
<dbReference type="PROSITE" id="PS00198">
    <property type="entry name" value="4FE4S_FER_1"/>
    <property type="match status" value="2"/>
</dbReference>